<evidence type="ECO:0000256" key="4">
    <source>
        <dbReference type="PIRSR" id="PIRSR603782-2"/>
    </source>
</evidence>
<dbReference type="InterPro" id="IPR003782">
    <property type="entry name" value="SCO1/SenC"/>
</dbReference>
<dbReference type="Proteomes" id="UP001218362">
    <property type="component" value="Chromosome"/>
</dbReference>
<dbReference type="GO" id="GO:0046872">
    <property type="term" value="F:metal ion binding"/>
    <property type="evidence" value="ECO:0007669"/>
    <property type="project" value="UniProtKB-KW"/>
</dbReference>
<dbReference type="CDD" id="cd02968">
    <property type="entry name" value="SCO"/>
    <property type="match status" value="1"/>
</dbReference>
<evidence type="ECO:0000256" key="5">
    <source>
        <dbReference type="SAM" id="SignalP"/>
    </source>
</evidence>
<evidence type="ECO:0000313" key="7">
    <source>
        <dbReference type="EMBL" id="WEK45994.1"/>
    </source>
</evidence>
<dbReference type="PROSITE" id="PS51257">
    <property type="entry name" value="PROKAR_LIPOPROTEIN"/>
    <property type="match status" value="1"/>
</dbReference>
<keyword evidence="2 3" id="KW-0186">Copper</keyword>
<evidence type="ECO:0000256" key="1">
    <source>
        <dbReference type="ARBA" id="ARBA00010996"/>
    </source>
</evidence>
<dbReference type="InterPro" id="IPR036249">
    <property type="entry name" value="Thioredoxin-like_sf"/>
</dbReference>
<feature type="domain" description="Thioredoxin" evidence="6">
    <location>
        <begin position="34"/>
        <end position="202"/>
    </location>
</feature>
<organism evidence="7 8">
    <name type="scientific">Candidatus Andeanibacterium colombiense</name>
    <dbReference type="NCBI Taxonomy" id="3121345"/>
    <lineage>
        <taxon>Bacteria</taxon>
        <taxon>Pseudomonadati</taxon>
        <taxon>Pseudomonadota</taxon>
        <taxon>Alphaproteobacteria</taxon>
        <taxon>Sphingomonadales</taxon>
        <taxon>Sphingomonadaceae</taxon>
        <taxon>Candidatus Andeanibacterium</taxon>
    </lineage>
</organism>
<feature type="binding site" evidence="3">
    <location>
        <position position="72"/>
    </location>
    <ligand>
        <name>Cu cation</name>
        <dbReference type="ChEBI" id="CHEBI:23378"/>
    </ligand>
</feature>
<dbReference type="SUPFAM" id="SSF52833">
    <property type="entry name" value="Thioredoxin-like"/>
    <property type="match status" value="1"/>
</dbReference>
<dbReference type="AlphaFoldDB" id="A0AAJ5X8F6"/>
<dbReference type="Gene3D" id="3.40.30.10">
    <property type="entry name" value="Glutaredoxin"/>
    <property type="match status" value="1"/>
</dbReference>
<dbReference type="InterPro" id="IPR013766">
    <property type="entry name" value="Thioredoxin_domain"/>
</dbReference>
<dbReference type="EMBL" id="CP119316">
    <property type="protein sequence ID" value="WEK45994.1"/>
    <property type="molecule type" value="Genomic_DNA"/>
</dbReference>
<feature type="disulfide bond" description="Redox-active" evidence="4">
    <location>
        <begin position="72"/>
        <end position="76"/>
    </location>
</feature>
<dbReference type="PROSITE" id="PS51352">
    <property type="entry name" value="THIOREDOXIN_2"/>
    <property type="match status" value="1"/>
</dbReference>
<keyword evidence="5" id="KW-0732">Signal</keyword>
<feature type="signal peptide" evidence="5">
    <location>
        <begin position="1"/>
        <end position="28"/>
    </location>
</feature>
<evidence type="ECO:0000259" key="6">
    <source>
        <dbReference type="PROSITE" id="PS51352"/>
    </source>
</evidence>
<comment type="similarity">
    <text evidence="1">Belongs to the SCO1/2 family.</text>
</comment>
<dbReference type="FunFam" id="3.40.30.10:FF:000013">
    <property type="entry name" value="Blast:Protein SCO1 homolog, mitochondrial"/>
    <property type="match status" value="1"/>
</dbReference>
<keyword evidence="4" id="KW-1015">Disulfide bond</keyword>
<dbReference type="Pfam" id="PF02630">
    <property type="entry name" value="SCO1-SenC"/>
    <property type="match status" value="1"/>
</dbReference>
<name>A0AAJ5X8F6_9SPHN</name>
<reference evidence="7" key="1">
    <citation type="submission" date="2023-03" db="EMBL/GenBank/DDBJ databases">
        <title>Andean soil-derived lignocellulolytic bacterial consortium as a source of novel taxa and putative plastic-active enzymes.</title>
        <authorList>
            <person name="Diaz-Garcia L."/>
            <person name="Chuvochina M."/>
            <person name="Feuerriegel G."/>
            <person name="Bunk B."/>
            <person name="Sproer C."/>
            <person name="Streit W.R."/>
            <person name="Rodriguez L.M."/>
            <person name="Overmann J."/>
            <person name="Jimenez D.J."/>
        </authorList>
    </citation>
    <scope>NUCLEOTIDE SEQUENCE</scope>
    <source>
        <strain evidence="7">MAG 26</strain>
    </source>
</reference>
<dbReference type="PANTHER" id="PTHR12151">
    <property type="entry name" value="ELECTRON TRANSPORT PROTIN SCO1/SENC FAMILY MEMBER"/>
    <property type="match status" value="1"/>
</dbReference>
<feature type="binding site" evidence="3">
    <location>
        <position position="165"/>
    </location>
    <ligand>
        <name>Cu cation</name>
        <dbReference type="ChEBI" id="CHEBI:23378"/>
    </ligand>
</feature>
<dbReference type="PANTHER" id="PTHR12151:SF25">
    <property type="entry name" value="LINALOOL DEHYDRATASE_ISOMERASE DOMAIN-CONTAINING PROTEIN"/>
    <property type="match status" value="1"/>
</dbReference>
<evidence type="ECO:0000313" key="8">
    <source>
        <dbReference type="Proteomes" id="UP001218362"/>
    </source>
</evidence>
<sequence length="202" mass="21489">MTNKRNRRLFPFAAAAAALLLAACGPRAAEKGPLDGAAIGGPFTLSDSAGKPVSWADFGGKYRIVYFGYTYCPDVCPTDMGRIARGYAAFKAEHPEQAAQVVPIFITVDPERDTAAKVGEFTHAFSDDIVGLTGTPAQVAAAVKEFKIYVEKGKPNAQGAYLVNHSNAAYLMGRKGEPIALLPIDVKDQGQAIAAGLDRWIK</sequence>
<proteinExistence type="inferred from homology"/>
<keyword evidence="3" id="KW-0479">Metal-binding</keyword>
<evidence type="ECO:0000256" key="2">
    <source>
        <dbReference type="ARBA" id="ARBA00023008"/>
    </source>
</evidence>
<gene>
    <name evidence="7" type="ORF">P0Y56_13290</name>
</gene>
<feature type="binding site" evidence="3">
    <location>
        <position position="76"/>
    </location>
    <ligand>
        <name>Cu cation</name>
        <dbReference type="ChEBI" id="CHEBI:23378"/>
    </ligand>
</feature>
<dbReference type="KEGG" id="acob:P0Y56_13290"/>
<accession>A0AAJ5X8F6</accession>
<feature type="chain" id="PRO_5042604902" evidence="5">
    <location>
        <begin position="29"/>
        <end position="202"/>
    </location>
</feature>
<protein>
    <submittedName>
        <fullName evidence="7">SCO family protein</fullName>
    </submittedName>
</protein>
<evidence type="ECO:0000256" key="3">
    <source>
        <dbReference type="PIRSR" id="PIRSR603782-1"/>
    </source>
</evidence>